<dbReference type="EMBL" id="SOCP01000026">
    <property type="protein sequence ID" value="TDV38651.1"/>
    <property type="molecule type" value="Genomic_DNA"/>
</dbReference>
<sequence length="210" mass="24538">MHRNVERGQRGDGGAVSDYEFDVFLSYSRKGSSGKWVHNHFLPKLRDCLTDEIGIVPKIFVDQEMDVGSVWPSRLEQELMRSKILVAIYSAQYFQSDWCVAEWKSMAAREDLLGLASPDLTRGLIFPVLYSDSHNFPEFGLDRMWHDMKGYDNPDPMFQQSLDWLEFHRRMRRIAVDVENMLLQVPKWQADWPVVRPDVPIRATTKFPGW</sequence>
<dbReference type="SUPFAM" id="SSF52200">
    <property type="entry name" value="Toll/Interleukin receptor TIR domain"/>
    <property type="match status" value="1"/>
</dbReference>
<feature type="domain" description="TIR" evidence="1">
    <location>
        <begin position="19"/>
        <end position="171"/>
    </location>
</feature>
<protein>
    <submittedName>
        <fullName evidence="2">TIR domain-containing protein</fullName>
    </submittedName>
</protein>
<accession>A0A4R7UWM1</accession>
<dbReference type="AlphaFoldDB" id="A0A4R7UWM1"/>
<dbReference type="Pfam" id="PF13676">
    <property type="entry name" value="TIR_2"/>
    <property type="match status" value="1"/>
</dbReference>
<dbReference type="GO" id="GO:0007165">
    <property type="term" value="P:signal transduction"/>
    <property type="evidence" value="ECO:0007669"/>
    <property type="project" value="InterPro"/>
</dbReference>
<gene>
    <name evidence="2" type="ORF">CLV71_12636</name>
</gene>
<name>A0A4R7UWM1_9PSEU</name>
<organism evidence="2 3">
    <name type="scientific">Actinophytocola oryzae</name>
    <dbReference type="NCBI Taxonomy" id="502181"/>
    <lineage>
        <taxon>Bacteria</taxon>
        <taxon>Bacillati</taxon>
        <taxon>Actinomycetota</taxon>
        <taxon>Actinomycetes</taxon>
        <taxon>Pseudonocardiales</taxon>
        <taxon>Pseudonocardiaceae</taxon>
    </lineage>
</organism>
<evidence type="ECO:0000313" key="2">
    <source>
        <dbReference type="EMBL" id="TDV38651.1"/>
    </source>
</evidence>
<dbReference type="Gene3D" id="3.40.50.10140">
    <property type="entry name" value="Toll/interleukin-1 receptor homology (TIR) domain"/>
    <property type="match status" value="1"/>
</dbReference>
<evidence type="ECO:0000259" key="1">
    <source>
        <dbReference type="PROSITE" id="PS50104"/>
    </source>
</evidence>
<comment type="caution">
    <text evidence="2">The sequence shown here is derived from an EMBL/GenBank/DDBJ whole genome shotgun (WGS) entry which is preliminary data.</text>
</comment>
<dbReference type="PROSITE" id="PS50104">
    <property type="entry name" value="TIR"/>
    <property type="match status" value="1"/>
</dbReference>
<dbReference type="Proteomes" id="UP000294927">
    <property type="component" value="Unassembled WGS sequence"/>
</dbReference>
<dbReference type="SMART" id="SM00255">
    <property type="entry name" value="TIR"/>
    <property type="match status" value="1"/>
</dbReference>
<proteinExistence type="predicted"/>
<keyword evidence="3" id="KW-1185">Reference proteome</keyword>
<dbReference type="InterPro" id="IPR035897">
    <property type="entry name" value="Toll_tir_struct_dom_sf"/>
</dbReference>
<reference evidence="2 3" key="1">
    <citation type="submission" date="2019-03" db="EMBL/GenBank/DDBJ databases">
        <title>Genomic Encyclopedia of Archaeal and Bacterial Type Strains, Phase II (KMG-II): from individual species to whole genera.</title>
        <authorList>
            <person name="Goeker M."/>
        </authorList>
    </citation>
    <scope>NUCLEOTIDE SEQUENCE [LARGE SCALE GENOMIC DNA]</scope>
    <source>
        <strain evidence="2 3">DSM 45499</strain>
    </source>
</reference>
<dbReference type="OrthoDB" id="9150238at2"/>
<dbReference type="InterPro" id="IPR000157">
    <property type="entry name" value="TIR_dom"/>
</dbReference>
<evidence type="ECO:0000313" key="3">
    <source>
        <dbReference type="Proteomes" id="UP000294927"/>
    </source>
</evidence>